<reference evidence="2" key="5">
    <citation type="journal article" date="2021" name="G3 (Bethesda)">
        <title>Aegilops tauschii genome assembly Aet v5.0 features greater sequence contiguity and improved annotation.</title>
        <authorList>
            <person name="Wang L."/>
            <person name="Zhu T."/>
            <person name="Rodriguez J.C."/>
            <person name="Deal K.R."/>
            <person name="Dubcovsky J."/>
            <person name="McGuire P.E."/>
            <person name="Lux T."/>
            <person name="Spannagl M."/>
            <person name="Mayer K.F.X."/>
            <person name="Baldrich P."/>
            <person name="Meyers B.C."/>
            <person name="Huo N."/>
            <person name="Gu Y.Q."/>
            <person name="Zhou H."/>
            <person name="Devos K.M."/>
            <person name="Bennetzen J.L."/>
            <person name="Unver T."/>
            <person name="Budak H."/>
            <person name="Gulick P.J."/>
            <person name="Galiba G."/>
            <person name="Kalapos B."/>
            <person name="Nelson D.R."/>
            <person name="Li P."/>
            <person name="You F.M."/>
            <person name="Luo M.C."/>
            <person name="Dvorak J."/>
        </authorList>
    </citation>
    <scope>NUCLEOTIDE SEQUENCE [LARGE SCALE GENOMIC DNA]</scope>
    <source>
        <strain evidence="2">cv. AL8/78</strain>
    </source>
</reference>
<keyword evidence="3" id="KW-1185">Reference proteome</keyword>
<dbReference type="PANTHER" id="PTHR33116">
    <property type="entry name" value="REVERSE TRANSCRIPTASE ZINC-BINDING DOMAIN-CONTAINING PROTEIN-RELATED-RELATED"/>
    <property type="match status" value="1"/>
</dbReference>
<reference evidence="3" key="2">
    <citation type="journal article" date="2017" name="Nat. Plants">
        <title>The Aegilops tauschii genome reveals multiple impacts of transposons.</title>
        <authorList>
            <person name="Zhao G."/>
            <person name="Zou C."/>
            <person name="Li K."/>
            <person name="Wang K."/>
            <person name="Li T."/>
            <person name="Gao L."/>
            <person name="Zhang X."/>
            <person name="Wang H."/>
            <person name="Yang Z."/>
            <person name="Liu X."/>
            <person name="Jiang W."/>
            <person name="Mao L."/>
            <person name="Kong X."/>
            <person name="Jiao Y."/>
            <person name="Jia J."/>
        </authorList>
    </citation>
    <scope>NUCLEOTIDE SEQUENCE [LARGE SCALE GENOMIC DNA]</scope>
    <source>
        <strain evidence="3">cv. AL8/78</strain>
    </source>
</reference>
<dbReference type="STRING" id="200361.A0A453PZU2"/>
<name>A0A453PZU2_AEGTS</name>
<dbReference type="InterPro" id="IPR000477">
    <property type="entry name" value="RT_dom"/>
</dbReference>
<reference evidence="2" key="3">
    <citation type="journal article" date="2017" name="Nature">
        <title>Genome sequence of the progenitor of the wheat D genome Aegilops tauschii.</title>
        <authorList>
            <person name="Luo M.C."/>
            <person name="Gu Y.Q."/>
            <person name="Puiu D."/>
            <person name="Wang H."/>
            <person name="Twardziok S.O."/>
            <person name="Deal K.R."/>
            <person name="Huo N."/>
            <person name="Zhu T."/>
            <person name="Wang L."/>
            <person name="Wang Y."/>
            <person name="McGuire P.E."/>
            <person name="Liu S."/>
            <person name="Long H."/>
            <person name="Ramasamy R.K."/>
            <person name="Rodriguez J.C."/>
            <person name="Van S.L."/>
            <person name="Yuan L."/>
            <person name="Wang Z."/>
            <person name="Xia Z."/>
            <person name="Xiao L."/>
            <person name="Anderson O.D."/>
            <person name="Ouyang S."/>
            <person name="Liang Y."/>
            <person name="Zimin A.V."/>
            <person name="Pertea G."/>
            <person name="Qi P."/>
            <person name="Bennetzen J.L."/>
            <person name="Dai X."/>
            <person name="Dawson M.W."/>
            <person name="Muller H.G."/>
            <person name="Kugler K."/>
            <person name="Rivarola-Duarte L."/>
            <person name="Spannagl M."/>
            <person name="Mayer K.F.X."/>
            <person name="Lu F.H."/>
            <person name="Bevan M.W."/>
            <person name="Leroy P."/>
            <person name="Li P."/>
            <person name="You F.M."/>
            <person name="Sun Q."/>
            <person name="Liu Z."/>
            <person name="Lyons E."/>
            <person name="Wicker T."/>
            <person name="Salzberg S.L."/>
            <person name="Devos K.M."/>
            <person name="Dvorak J."/>
        </authorList>
    </citation>
    <scope>NUCLEOTIDE SEQUENCE [LARGE SCALE GENOMIC DNA]</scope>
    <source>
        <strain evidence="2">cv. AL8/78</strain>
    </source>
</reference>
<protein>
    <recommendedName>
        <fullName evidence="1">Reverse transcriptase domain-containing protein</fullName>
    </recommendedName>
</protein>
<evidence type="ECO:0000313" key="2">
    <source>
        <dbReference type="EnsemblPlants" id="AET6Gv20925400.1"/>
    </source>
</evidence>
<dbReference type="PANTHER" id="PTHR33116:SF87">
    <property type="entry name" value="OS01G0158850 PROTEIN"/>
    <property type="match status" value="1"/>
</dbReference>
<evidence type="ECO:0000313" key="3">
    <source>
        <dbReference type="Proteomes" id="UP000015105"/>
    </source>
</evidence>
<reference evidence="3" key="1">
    <citation type="journal article" date="2014" name="Science">
        <title>Ancient hybridizations among the ancestral genomes of bread wheat.</title>
        <authorList>
            <consortium name="International Wheat Genome Sequencing Consortium,"/>
            <person name="Marcussen T."/>
            <person name="Sandve S.R."/>
            <person name="Heier L."/>
            <person name="Spannagl M."/>
            <person name="Pfeifer M."/>
            <person name="Jakobsen K.S."/>
            <person name="Wulff B.B."/>
            <person name="Steuernagel B."/>
            <person name="Mayer K.F."/>
            <person name="Olsen O.A."/>
        </authorList>
    </citation>
    <scope>NUCLEOTIDE SEQUENCE [LARGE SCALE GENOMIC DNA]</scope>
    <source>
        <strain evidence="3">cv. AL8/78</strain>
    </source>
</reference>
<dbReference type="Proteomes" id="UP000015105">
    <property type="component" value="Chromosome 6D"/>
</dbReference>
<organism evidence="2 3">
    <name type="scientific">Aegilops tauschii subsp. strangulata</name>
    <name type="common">Goatgrass</name>
    <dbReference type="NCBI Taxonomy" id="200361"/>
    <lineage>
        <taxon>Eukaryota</taxon>
        <taxon>Viridiplantae</taxon>
        <taxon>Streptophyta</taxon>
        <taxon>Embryophyta</taxon>
        <taxon>Tracheophyta</taxon>
        <taxon>Spermatophyta</taxon>
        <taxon>Magnoliopsida</taxon>
        <taxon>Liliopsida</taxon>
        <taxon>Poales</taxon>
        <taxon>Poaceae</taxon>
        <taxon>BOP clade</taxon>
        <taxon>Pooideae</taxon>
        <taxon>Triticodae</taxon>
        <taxon>Triticeae</taxon>
        <taxon>Triticinae</taxon>
        <taxon>Aegilops</taxon>
    </lineage>
</organism>
<accession>A0A453PZU2</accession>
<dbReference type="PROSITE" id="PS50878">
    <property type="entry name" value="RT_POL"/>
    <property type="match status" value="1"/>
</dbReference>
<evidence type="ECO:0000259" key="1">
    <source>
        <dbReference type="PROSITE" id="PS50878"/>
    </source>
</evidence>
<proteinExistence type="predicted"/>
<sequence>MVVDALAAILDKAKAAGHIHGITPHLAGGAGISLLQYADDTIIMVEGSESDISNLKFLLLCFQQMSGLKINFDKSDVMLMGYSETESLAIANRFNCRLGSFPTTYLGTPISDSWLTVADLRPTMSKLQTRIEPWQGRWLSKAARTILINSSLSSLLLFLMSFYSLHETLHHEIAKIQSRFYWAGDNNK</sequence>
<feature type="domain" description="Reverse transcriptase" evidence="1">
    <location>
        <begin position="1"/>
        <end position="110"/>
    </location>
</feature>
<dbReference type="EnsemblPlants" id="AET6Gv20925400.1">
    <property type="protein sequence ID" value="AET6Gv20925400.1"/>
    <property type="gene ID" value="AET6Gv20925400"/>
</dbReference>
<reference evidence="2" key="4">
    <citation type="submission" date="2019-03" db="UniProtKB">
        <authorList>
            <consortium name="EnsemblPlants"/>
        </authorList>
    </citation>
    <scope>IDENTIFICATION</scope>
</reference>
<dbReference type="AlphaFoldDB" id="A0A453PZU2"/>
<dbReference type="Gramene" id="AET6Gv20925400.1">
    <property type="protein sequence ID" value="AET6Gv20925400.1"/>
    <property type="gene ID" value="AET6Gv20925400"/>
</dbReference>